<keyword evidence="3" id="KW-1185">Reference proteome</keyword>
<comment type="caution">
    <text evidence="2">The sequence shown here is derived from an EMBL/GenBank/DDBJ whole genome shotgun (WGS) entry which is preliminary data.</text>
</comment>
<evidence type="ECO:0000313" key="3">
    <source>
        <dbReference type="Proteomes" id="UP000243579"/>
    </source>
</evidence>
<evidence type="ECO:0000313" key="2">
    <source>
        <dbReference type="EMBL" id="OQR97503.1"/>
    </source>
</evidence>
<accession>A0A1V9ZHN5</accession>
<dbReference type="Proteomes" id="UP000243579">
    <property type="component" value="Unassembled WGS sequence"/>
</dbReference>
<dbReference type="EMBL" id="JNBR01000103">
    <property type="protein sequence ID" value="OQR97503.1"/>
    <property type="molecule type" value="Genomic_DNA"/>
</dbReference>
<reference evidence="2 3" key="1">
    <citation type="journal article" date="2014" name="Genome Biol. Evol.">
        <title>The secreted proteins of Achlya hypogyna and Thraustotheca clavata identify the ancestral oomycete secretome and reveal gene acquisitions by horizontal gene transfer.</title>
        <authorList>
            <person name="Misner I."/>
            <person name="Blouin N."/>
            <person name="Leonard G."/>
            <person name="Richards T.A."/>
            <person name="Lane C.E."/>
        </authorList>
    </citation>
    <scope>NUCLEOTIDE SEQUENCE [LARGE SCALE GENOMIC DNA]</scope>
    <source>
        <strain evidence="2 3">ATCC 48635</strain>
    </source>
</reference>
<dbReference type="OrthoDB" id="74147at2759"/>
<protein>
    <submittedName>
        <fullName evidence="2">Uncharacterized protein</fullName>
    </submittedName>
</protein>
<dbReference type="AlphaFoldDB" id="A0A1V9ZHN5"/>
<proteinExistence type="predicted"/>
<feature type="region of interest" description="Disordered" evidence="1">
    <location>
        <begin position="274"/>
        <end position="293"/>
    </location>
</feature>
<gene>
    <name evidence="2" type="ORF">ACHHYP_10892</name>
</gene>
<evidence type="ECO:0000256" key="1">
    <source>
        <dbReference type="SAM" id="MobiDB-lite"/>
    </source>
</evidence>
<sequence>MGIYAHNYQDPWAIFLDQFVAHALVRQSHADILSLALTSRSLYAHLAASTAFRFLRLLHERNRTAIVDDRNLRFVVHTEVPTTCGITGKGFGVYVFTSDPARIRTPAPGYLKELHAEIWRLATAMRWTHLEASCAIGRIHNCACEGYFQPRFKVRLGAMTACTVEKHPTERHAYIVQEATPRWLLGSDMAWDQVFSVVDFRRVATTPDSDWWHRQHSAVRPLAPAFGALLDEWMEAECPVVFQTTGTSFNLAPFHAEYTAELFVSQHEKGRGLDADDAMDYSDEEMTDEDMDD</sequence>
<name>A0A1V9ZHN5_ACHHY</name>
<organism evidence="2 3">
    <name type="scientific">Achlya hypogyna</name>
    <name type="common">Oomycete</name>
    <name type="synonym">Protoachlya hypogyna</name>
    <dbReference type="NCBI Taxonomy" id="1202772"/>
    <lineage>
        <taxon>Eukaryota</taxon>
        <taxon>Sar</taxon>
        <taxon>Stramenopiles</taxon>
        <taxon>Oomycota</taxon>
        <taxon>Saprolegniomycetes</taxon>
        <taxon>Saprolegniales</taxon>
        <taxon>Achlyaceae</taxon>
        <taxon>Achlya</taxon>
    </lineage>
</organism>
<feature type="compositionally biased region" description="Acidic residues" evidence="1">
    <location>
        <begin position="275"/>
        <end position="293"/>
    </location>
</feature>